<dbReference type="OrthoDB" id="39175at2759"/>
<dbReference type="GO" id="GO:0000981">
    <property type="term" value="F:DNA-binding transcription factor activity, RNA polymerase II-specific"/>
    <property type="evidence" value="ECO:0007669"/>
    <property type="project" value="InterPro"/>
</dbReference>
<evidence type="ECO:0000313" key="9">
    <source>
        <dbReference type="Proteomes" id="UP000183809"/>
    </source>
</evidence>
<feature type="region of interest" description="Disordered" evidence="6">
    <location>
        <begin position="531"/>
        <end position="560"/>
    </location>
</feature>
<sequence>MASKSQESIIIGPKPTKACVNCRRQKMKCQVEPGSSVCRRCRVQKIDCIFKPRANAAIIRESVDVRPEQTKRASVSDPSSVLGRLEVIEALLGIRSASKPAHSSPGSQTDAGPSGAFLSLEDDEDPEFSGLRPAVSQLRCLARQPQNDRIWAPSVMKQLWTSFHDNVPGLHFLSKKQTFSSPTPLLLASVLYVSALHHPVADVASLAPDYFVLTCSAISDLSVPSPRQNEPFNDENLSEEQRGFQDVLGLILAGLVSEAYIKETGIWISIGYRILLDYCPMNIDERSREWCGLFRGLQIIDLEHASLYMSCPILPRKAPLASLLQLQTSGGDPYDHLTQMMHIGLSHFTGRGIPTIWSFIFSHEADRSSQAATPFTENDLGVIKHWARQLDDWLVRYSGVSRPSAIDNPNLALFRQYILQRLFVLSIYHPARGFNMFARNVASAERQELLLSARAALRLHNDDHGIWSNWDLVMITWAALLVLQGIEDGTGESDDLRLIQSHLLTLKHTSQPPPSLRHQLASRLETDLQRLRTPPTSPSSNPNTSSLASANNPSDTNPWALFNQDSIRLDSPSWQFAPKQNYFNGPMSVDGQQQQQQQIPIDPMAVQGTPSIIPQPGANGSIGPEQWPPALMRLFGGGEFDIDPESGEPVNDVM</sequence>
<keyword evidence="3" id="KW-0238">DNA-binding</keyword>
<dbReference type="InterPro" id="IPR036864">
    <property type="entry name" value="Zn2-C6_fun-type_DNA-bd_sf"/>
</dbReference>
<evidence type="ECO:0000256" key="5">
    <source>
        <dbReference type="ARBA" id="ARBA00023242"/>
    </source>
</evidence>
<dbReference type="GO" id="GO:0005634">
    <property type="term" value="C:nucleus"/>
    <property type="evidence" value="ECO:0007669"/>
    <property type="project" value="UniProtKB-SubCell"/>
</dbReference>
<dbReference type="PANTHER" id="PTHR31845">
    <property type="entry name" value="FINGER DOMAIN PROTEIN, PUTATIVE-RELATED"/>
    <property type="match status" value="1"/>
</dbReference>
<dbReference type="Proteomes" id="UP000183809">
    <property type="component" value="Unassembled WGS sequence"/>
</dbReference>
<feature type="compositionally biased region" description="Low complexity" evidence="6">
    <location>
        <begin position="538"/>
        <end position="554"/>
    </location>
</feature>
<dbReference type="SUPFAM" id="SSF57701">
    <property type="entry name" value="Zn2/Cys6 DNA-binding domain"/>
    <property type="match status" value="1"/>
</dbReference>
<dbReference type="Gene3D" id="4.10.240.10">
    <property type="entry name" value="Zn(2)-C6 fungal-type DNA-binding domain"/>
    <property type="match status" value="1"/>
</dbReference>
<feature type="region of interest" description="Disordered" evidence="6">
    <location>
        <begin position="98"/>
        <end position="128"/>
    </location>
</feature>
<evidence type="ECO:0000256" key="1">
    <source>
        <dbReference type="ARBA" id="ARBA00004123"/>
    </source>
</evidence>
<dbReference type="AlphaFoldDB" id="A0A1J9S5L5"/>
<evidence type="ECO:0000256" key="6">
    <source>
        <dbReference type="SAM" id="MobiDB-lite"/>
    </source>
</evidence>
<protein>
    <submittedName>
        <fullName evidence="8">Protein prib</fullName>
    </submittedName>
</protein>
<keyword evidence="2" id="KW-0805">Transcription regulation</keyword>
<dbReference type="InterPro" id="IPR051089">
    <property type="entry name" value="prtT"/>
</dbReference>
<evidence type="ECO:0000256" key="3">
    <source>
        <dbReference type="ARBA" id="ARBA00023125"/>
    </source>
</evidence>
<accession>A0A1J9S5L5</accession>
<dbReference type="GO" id="GO:0000976">
    <property type="term" value="F:transcription cis-regulatory region binding"/>
    <property type="evidence" value="ECO:0007669"/>
    <property type="project" value="TreeGrafter"/>
</dbReference>
<organism evidence="8 9">
    <name type="scientific">Diplodia corticola</name>
    <dbReference type="NCBI Taxonomy" id="236234"/>
    <lineage>
        <taxon>Eukaryota</taxon>
        <taxon>Fungi</taxon>
        <taxon>Dikarya</taxon>
        <taxon>Ascomycota</taxon>
        <taxon>Pezizomycotina</taxon>
        <taxon>Dothideomycetes</taxon>
        <taxon>Dothideomycetes incertae sedis</taxon>
        <taxon>Botryosphaeriales</taxon>
        <taxon>Botryosphaeriaceae</taxon>
        <taxon>Diplodia</taxon>
    </lineage>
</organism>
<dbReference type="CDD" id="cd00067">
    <property type="entry name" value="GAL4"/>
    <property type="match status" value="1"/>
</dbReference>
<comment type="caution">
    <text evidence="8">The sequence shown here is derived from an EMBL/GenBank/DDBJ whole genome shotgun (WGS) entry which is preliminary data.</text>
</comment>
<keyword evidence="5" id="KW-0539">Nucleus</keyword>
<dbReference type="EMBL" id="MNUE01000020">
    <property type="protein sequence ID" value="OJD34901.1"/>
    <property type="molecule type" value="Genomic_DNA"/>
</dbReference>
<gene>
    <name evidence="8" type="ORF">BKCO1_2000040</name>
</gene>
<dbReference type="PROSITE" id="PS00463">
    <property type="entry name" value="ZN2_CY6_FUNGAL_1"/>
    <property type="match status" value="1"/>
</dbReference>
<proteinExistence type="predicted"/>
<dbReference type="PANTHER" id="PTHR31845:SF17">
    <property type="entry name" value="ZN(II)2CYS6 TRANSCRIPTION FACTOR (EUROFUNG)"/>
    <property type="match status" value="1"/>
</dbReference>
<evidence type="ECO:0000256" key="4">
    <source>
        <dbReference type="ARBA" id="ARBA00023163"/>
    </source>
</evidence>
<comment type="subcellular location">
    <subcellularLocation>
        <location evidence="1">Nucleus</location>
    </subcellularLocation>
</comment>
<dbReference type="RefSeq" id="XP_020131161.1">
    <property type="nucleotide sequence ID" value="XM_020272220.1"/>
</dbReference>
<feature type="domain" description="Zn(2)-C6 fungal-type" evidence="7">
    <location>
        <begin position="18"/>
        <end position="50"/>
    </location>
</feature>
<evidence type="ECO:0000259" key="7">
    <source>
        <dbReference type="PROSITE" id="PS50048"/>
    </source>
</evidence>
<evidence type="ECO:0000256" key="2">
    <source>
        <dbReference type="ARBA" id="ARBA00023015"/>
    </source>
</evidence>
<dbReference type="PROSITE" id="PS50048">
    <property type="entry name" value="ZN2_CY6_FUNGAL_2"/>
    <property type="match status" value="1"/>
</dbReference>
<dbReference type="GeneID" id="31012479"/>
<keyword evidence="4" id="KW-0804">Transcription</keyword>
<dbReference type="InterPro" id="IPR001138">
    <property type="entry name" value="Zn2Cys6_DnaBD"/>
</dbReference>
<evidence type="ECO:0000313" key="8">
    <source>
        <dbReference type="EMBL" id="OJD34901.1"/>
    </source>
</evidence>
<name>A0A1J9S5L5_9PEZI</name>
<dbReference type="GO" id="GO:0008270">
    <property type="term" value="F:zinc ion binding"/>
    <property type="evidence" value="ECO:0007669"/>
    <property type="project" value="InterPro"/>
</dbReference>
<reference evidence="8 9" key="1">
    <citation type="submission" date="2016-10" db="EMBL/GenBank/DDBJ databases">
        <title>Proteomics and genomics reveal pathogen-plant mechanisms compatible with a hemibiotrophic lifestyle of Diplodia corticola.</title>
        <authorList>
            <person name="Fernandes I."/>
            <person name="De Jonge R."/>
            <person name="Van De Peer Y."/>
            <person name="Devreese B."/>
            <person name="Alves A."/>
            <person name="Esteves A.C."/>
        </authorList>
    </citation>
    <scope>NUCLEOTIDE SEQUENCE [LARGE SCALE GENOMIC DNA]</scope>
    <source>
        <strain evidence="8 9">CBS 112549</strain>
    </source>
</reference>
<dbReference type="SMART" id="SM00066">
    <property type="entry name" value="GAL4"/>
    <property type="match status" value="1"/>
</dbReference>
<keyword evidence="9" id="KW-1185">Reference proteome</keyword>